<dbReference type="AlphaFoldDB" id="A0A482XQH4"/>
<comment type="caution">
    <text evidence="1">The sequence shown here is derived from an EMBL/GenBank/DDBJ whole genome shotgun (WGS) entry which is preliminary data.</text>
</comment>
<organism evidence="1 2">
    <name type="scientific">Laodelphax striatellus</name>
    <name type="common">Small brown planthopper</name>
    <name type="synonym">Delphax striatella</name>
    <dbReference type="NCBI Taxonomy" id="195883"/>
    <lineage>
        <taxon>Eukaryota</taxon>
        <taxon>Metazoa</taxon>
        <taxon>Ecdysozoa</taxon>
        <taxon>Arthropoda</taxon>
        <taxon>Hexapoda</taxon>
        <taxon>Insecta</taxon>
        <taxon>Pterygota</taxon>
        <taxon>Neoptera</taxon>
        <taxon>Paraneoptera</taxon>
        <taxon>Hemiptera</taxon>
        <taxon>Auchenorrhyncha</taxon>
        <taxon>Fulgoroidea</taxon>
        <taxon>Delphacidae</taxon>
        <taxon>Criomorphinae</taxon>
        <taxon>Laodelphax</taxon>
    </lineage>
</organism>
<proteinExistence type="predicted"/>
<name>A0A482XQH4_LAOST</name>
<gene>
    <name evidence="1" type="ORF">LSTR_LSTR017182</name>
</gene>
<dbReference type="OrthoDB" id="5541786at2759"/>
<dbReference type="SMR" id="A0A482XQH4"/>
<evidence type="ECO:0000313" key="2">
    <source>
        <dbReference type="Proteomes" id="UP000291343"/>
    </source>
</evidence>
<dbReference type="InParanoid" id="A0A482XQH4"/>
<dbReference type="STRING" id="195883.A0A482XQH4"/>
<accession>A0A482XQH4</accession>
<dbReference type="EMBL" id="QKKF02002932">
    <property type="protein sequence ID" value="RZF47904.1"/>
    <property type="molecule type" value="Genomic_DNA"/>
</dbReference>
<reference evidence="1 2" key="1">
    <citation type="journal article" date="2017" name="Gigascience">
        <title>Genome sequence of the small brown planthopper, Laodelphax striatellus.</title>
        <authorList>
            <person name="Zhu J."/>
            <person name="Jiang F."/>
            <person name="Wang X."/>
            <person name="Yang P."/>
            <person name="Bao Y."/>
            <person name="Zhao W."/>
            <person name="Wang W."/>
            <person name="Lu H."/>
            <person name="Wang Q."/>
            <person name="Cui N."/>
            <person name="Li J."/>
            <person name="Chen X."/>
            <person name="Luo L."/>
            <person name="Yu J."/>
            <person name="Kang L."/>
            <person name="Cui F."/>
        </authorList>
    </citation>
    <scope>NUCLEOTIDE SEQUENCE [LARGE SCALE GENOMIC DNA]</scope>
    <source>
        <strain evidence="1">Lst14</strain>
    </source>
</reference>
<sequence length="82" mass="10152">MFLLRCIYEYVGADILDSTNQNVMMFGNLEEENTWFELSLEQRRHFDNVRHFNMYLREQFHAIQDLLWKSRQVQYYGDLPQR</sequence>
<keyword evidence="2" id="KW-1185">Reference proteome</keyword>
<dbReference type="Proteomes" id="UP000291343">
    <property type="component" value="Unassembled WGS sequence"/>
</dbReference>
<protein>
    <submittedName>
        <fullName evidence="1">Uncharacterized protein</fullName>
    </submittedName>
</protein>
<evidence type="ECO:0000313" key="1">
    <source>
        <dbReference type="EMBL" id="RZF47904.1"/>
    </source>
</evidence>